<gene>
    <name evidence="1" type="ORF">SAMN05880501_10650</name>
</gene>
<organism evidence="1 2">
    <name type="scientific">Ureibacillus xyleni</name>
    <dbReference type="NCBI Taxonomy" id="614648"/>
    <lineage>
        <taxon>Bacteria</taxon>
        <taxon>Bacillati</taxon>
        <taxon>Bacillota</taxon>
        <taxon>Bacilli</taxon>
        <taxon>Bacillales</taxon>
        <taxon>Caryophanaceae</taxon>
        <taxon>Ureibacillus</taxon>
    </lineage>
</organism>
<protein>
    <submittedName>
        <fullName evidence="1">Uncharacterized protein</fullName>
    </submittedName>
</protein>
<accession>A0A285SRK3</accession>
<dbReference type="EMBL" id="OBMQ01000006">
    <property type="protein sequence ID" value="SOC10880.1"/>
    <property type="molecule type" value="Genomic_DNA"/>
</dbReference>
<reference evidence="2" key="1">
    <citation type="submission" date="2017-08" db="EMBL/GenBank/DDBJ databases">
        <authorList>
            <person name="Varghese N."/>
            <person name="Submissions S."/>
        </authorList>
    </citation>
    <scope>NUCLEOTIDE SEQUENCE [LARGE SCALE GENOMIC DNA]</scope>
    <source>
        <strain evidence="2">JC22</strain>
    </source>
</reference>
<sequence>MEKQKALLFKKRAASCNFSSPYLSDQSKSVGISTLVNTLCIHWLPGILGPIPSATLDKGI</sequence>
<keyword evidence="2" id="KW-1185">Reference proteome</keyword>
<evidence type="ECO:0000313" key="2">
    <source>
        <dbReference type="Proteomes" id="UP000219636"/>
    </source>
</evidence>
<evidence type="ECO:0000313" key="1">
    <source>
        <dbReference type="EMBL" id="SOC10880.1"/>
    </source>
</evidence>
<dbReference type="AlphaFoldDB" id="A0A285SRK3"/>
<name>A0A285SRK3_9BACL</name>
<dbReference type="Proteomes" id="UP000219636">
    <property type="component" value="Unassembled WGS sequence"/>
</dbReference>
<proteinExistence type="predicted"/>